<proteinExistence type="predicted"/>
<evidence type="ECO:0000313" key="2">
    <source>
        <dbReference type="EMBL" id="KID57598.1"/>
    </source>
</evidence>
<gene>
    <name evidence="2" type="ORF">JF50_10500</name>
</gene>
<accession>A0A0C1MS86</accession>
<dbReference type="Proteomes" id="UP000031327">
    <property type="component" value="Unassembled WGS sequence"/>
</dbReference>
<keyword evidence="1" id="KW-1133">Transmembrane helix</keyword>
<dbReference type="AlphaFoldDB" id="A0A0C1MS86"/>
<dbReference type="EMBL" id="JWIC01000005">
    <property type="protein sequence ID" value="KID57598.1"/>
    <property type="molecule type" value="Genomic_DNA"/>
</dbReference>
<name>A0A0C1MS86_9GAMM</name>
<feature type="transmembrane region" description="Helical" evidence="1">
    <location>
        <begin position="12"/>
        <end position="31"/>
    </location>
</feature>
<keyword evidence="1" id="KW-0472">Membrane</keyword>
<reference evidence="2 3" key="1">
    <citation type="submission" date="2014-12" db="EMBL/GenBank/DDBJ databases">
        <title>Draft Genome Sequence of Pseudoalteromonas luteoviolacea HI1.</title>
        <authorList>
            <person name="Asahina A.Y."/>
            <person name="Hadfield M.G."/>
        </authorList>
    </citation>
    <scope>NUCLEOTIDE SEQUENCE [LARGE SCALE GENOMIC DNA]</scope>
    <source>
        <strain evidence="2 3">HI1</strain>
    </source>
</reference>
<keyword evidence="1" id="KW-0812">Transmembrane</keyword>
<evidence type="ECO:0000313" key="3">
    <source>
        <dbReference type="Proteomes" id="UP000031327"/>
    </source>
</evidence>
<organism evidence="2 3">
    <name type="scientific">Pseudoalteromonas luteoviolacea</name>
    <dbReference type="NCBI Taxonomy" id="43657"/>
    <lineage>
        <taxon>Bacteria</taxon>
        <taxon>Pseudomonadati</taxon>
        <taxon>Pseudomonadota</taxon>
        <taxon>Gammaproteobacteria</taxon>
        <taxon>Alteromonadales</taxon>
        <taxon>Pseudoalteromonadaceae</taxon>
        <taxon>Pseudoalteromonas</taxon>
    </lineage>
</organism>
<sequence>MKAQLYFGTVPFKIQAILFGAQMACPLLYLLRIKRPSYAVQYIVPGIHQANVSLPDNHHNKAIHTLTFNKV</sequence>
<evidence type="ECO:0000256" key="1">
    <source>
        <dbReference type="SAM" id="Phobius"/>
    </source>
</evidence>
<comment type="caution">
    <text evidence="2">The sequence shown here is derived from an EMBL/GenBank/DDBJ whole genome shotgun (WGS) entry which is preliminary data.</text>
</comment>
<dbReference type="RefSeq" id="WP_039609368.1">
    <property type="nucleotide sequence ID" value="NZ_JWIC01000005.1"/>
</dbReference>
<protein>
    <submittedName>
        <fullName evidence="2">Uncharacterized protein</fullName>
    </submittedName>
</protein>